<keyword evidence="4" id="KW-1185">Reference proteome</keyword>
<evidence type="ECO:0000259" key="2">
    <source>
        <dbReference type="Pfam" id="PF03807"/>
    </source>
</evidence>
<feature type="domain" description="Pyrroline-5-carboxylate reductase catalytic N-terminal" evidence="2">
    <location>
        <begin position="2"/>
        <end position="94"/>
    </location>
</feature>
<dbReference type="EMBL" id="JAXCEI010000006">
    <property type="protein sequence ID" value="MFA1540280.1"/>
    <property type="molecule type" value="Genomic_DNA"/>
</dbReference>
<accession>A0ABV4QD15</accession>
<proteinExistence type="predicted"/>
<dbReference type="Gene3D" id="3.40.50.720">
    <property type="entry name" value="NAD(P)-binding Rossmann-like Domain"/>
    <property type="match status" value="1"/>
</dbReference>
<dbReference type="RefSeq" id="WP_371950189.1">
    <property type="nucleotide sequence ID" value="NZ_JAXCEI010000006.1"/>
</dbReference>
<dbReference type="SUPFAM" id="SSF51735">
    <property type="entry name" value="NAD(P)-binding Rossmann-fold domains"/>
    <property type="match status" value="1"/>
</dbReference>
<dbReference type="InterPro" id="IPR028939">
    <property type="entry name" value="P5C_Rdtase_cat_N"/>
</dbReference>
<evidence type="ECO:0000313" key="4">
    <source>
        <dbReference type="Proteomes" id="UP001569963"/>
    </source>
</evidence>
<evidence type="ECO:0000313" key="3">
    <source>
        <dbReference type="EMBL" id="MFA1540280.1"/>
    </source>
</evidence>
<protein>
    <submittedName>
        <fullName evidence="3">NAD(P)-binding domain-containing protein</fullName>
    </submittedName>
</protein>
<comment type="caution">
    <text evidence="3">The sequence shown here is derived from an EMBL/GenBank/DDBJ whole genome shotgun (WGS) entry which is preliminary data.</text>
</comment>
<dbReference type="InterPro" id="IPR051267">
    <property type="entry name" value="STEAP_metalloreductase"/>
</dbReference>
<dbReference type="Pfam" id="PF03807">
    <property type="entry name" value="F420_oxidored"/>
    <property type="match status" value="1"/>
</dbReference>
<dbReference type="Proteomes" id="UP001569963">
    <property type="component" value="Unassembled WGS sequence"/>
</dbReference>
<name>A0ABV4QD15_9ACTN</name>
<gene>
    <name evidence="3" type="ORF">SM611_15225</name>
</gene>
<dbReference type="PANTHER" id="PTHR14239">
    <property type="entry name" value="DUDULIN-RELATED"/>
    <property type="match status" value="1"/>
</dbReference>
<reference evidence="3 4" key="1">
    <citation type="submission" date="2023-11" db="EMBL/GenBank/DDBJ databases">
        <title>Actinomadura monticuli sp. nov., isolated from volcanic ash.</title>
        <authorList>
            <person name="Lee S.D."/>
            <person name="Yang H."/>
            <person name="Kim I.S."/>
        </authorList>
    </citation>
    <scope>NUCLEOTIDE SEQUENCE [LARGE SCALE GENOMIC DNA]</scope>
    <source>
        <strain evidence="3 4">DLS-62</strain>
    </source>
</reference>
<sequence>MKIGILGTGRMGVRLAAMYARAGHEVVLGSRDTERSHRIATGLALPGLVSGDYDRALDAPVVLPAIFLRDGLLDQLQPLRTVLAGKILIDITNPFNADYSDFITPWDTSGAERIAETLPGTRVVGAFKNVWWEVFDAPDFDGVRSDVYVVSDDEDAKRQVIELGAGTPFRHVDAGRLANARTVERMTLLSGELGTRLGFFPRMNYTLLGTRWKPGQADEVVGALIARPGSAAG</sequence>
<organism evidence="3 4">
    <name type="scientific">Actinomadura monticuli</name>
    <dbReference type="NCBI Taxonomy" id="3097367"/>
    <lineage>
        <taxon>Bacteria</taxon>
        <taxon>Bacillati</taxon>
        <taxon>Actinomycetota</taxon>
        <taxon>Actinomycetes</taxon>
        <taxon>Streptosporangiales</taxon>
        <taxon>Thermomonosporaceae</taxon>
        <taxon>Actinomadura</taxon>
    </lineage>
</organism>
<dbReference type="InterPro" id="IPR036291">
    <property type="entry name" value="NAD(P)-bd_dom_sf"/>
</dbReference>
<evidence type="ECO:0000256" key="1">
    <source>
        <dbReference type="ARBA" id="ARBA00023002"/>
    </source>
</evidence>
<keyword evidence="1" id="KW-0560">Oxidoreductase</keyword>